<dbReference type="InterPro" id="IPR003489">
    <property type="entry name" value="RHF/RaiA"/>
</dbReference>
<organism evidence="1 2">
    <name type="scientific">Emticicia agri</name>
    <dbReference type="NCBI Taxonomy" id="2492393"/>
    <lineage>
        <taxon>Bacteria</taxon>
        <taxon>Pseudomonadati</taxon>
        <taxon>Bacteroidota</taxon>
        <taxon>Cytophagia</taxon>
        <taxon>Cytophagales</taxon>
        <taxon>Leadbetterellaceae</taxon>
        <taxon>Emticicia</taxon>
    </lineage>
</organism>
<dbReference type="NCBIfam" id="TIGR00741">
    <property type="entry name" value="yfiA"/>
    <property type="match status" value="1"/>
</dbReference>
<dbReference type="OrthoDB" id="9808702at2"/>
<dbReference type="EMBL" id="SEWF01000006">
    <property type="protein sequence ID" value="RYU96611.1"/>
    <property type="molecule type" value="Genomic_DNA"/>
</dbReference>
<keyword evidence="2" id="KW-1185">Reference proteome</keyword>
<gene>
    <name evidence="1" type="primary">raiA</name>
    <name evidence="1" type="ORF">EWM59_05525</name>
</gene>
<dbReference type="Gene3D" id="3.30.160.100">
    <property type="entry name" value="Ribosome hibernation promotion factor-like"/>
    <property type="match status" value="1"/>
</dbReference>
<dbReference type="SUPFAM" id="SSF69754">
    <property type="entry name" value="Ribosome binding protein Y (YfiA homologue)"/>
    <property type="match status" value="1"/>
</dbReference>
<dbReference type="AlphaFoldDB" id="A0A4Q5M2U2"/>
<dbReference type="Proteomes" id="UP000293162">
    <property type="component" value="Unassembled WGS sequence"/>
</dbReference>
<dbReference type="InterPro" id="IPR036567">
    <property type="entry name" value="RHF-like"/>
</dbReference>
<proteinExistence type="predicted"/>
<evidence type="ECO:0000313" key="2">
    <source>
        <dbReference type="Proteomes" id="UP000293162"/>
    </source>
</evidence>
<accession>A0A4Q5M2U2</accession>
<comment type="caution">
    <text evidence="1">The sequence shown here is derived from an EMBL/GenBank/DDBJ whole genome shotgun (WGS) entry which is preliminary data.</text>
</comment>
<dbReference type="RefSeq" id="WP_130019946.1">
    <property type="nucleotide sequence ID" value="NZ_SEWF01000006.1"/>
</dbReference>
<reference evidence="1 2" key="1">
    <citation type="submission" date="2019-02" db="EMBL/GenBank/DDBJ databases">
        <title>Bacterial novel species Emticicia sp. 17J42-9 isolated from soil.</title>
        <authorList>
            <person name="Jung H.-Y."/>
        </authorList>
    </citation>
    <scope>NUCLEOTIDE SEQUENCE [LARGE SCALE GENOMIC DNA]</scope>
    <source>
        <strain evidence="1 2">17J42-9</strain>
    </source>
</reference>
<sequence>MKIHVHAVHFDADPRLVGFIQTKLNKLDTFYDRVTNAEVFLKLGKGEKSKVHKKHIEVKLNVPGQTIFVEEKGDTFEEATDLVLEVLKSQIKKFKDKKNIVEHKKPEVEPIAEELVEDEY</sequence>
<name>A0A4Q5M2U2_9BACT</name>
<protein>
    <submittedName>
        <fullName evidence="1">Ribosome-associated translation inhibitor RaiA</fullName>
    </submittedName>
</protein>
<dbReference type="Pfam" id="PF02482">
    <property type="entry name" value="Ribosomal_S30AE"/>
    <property type="match status" value="1"/>
</dbReference>
<evidence type="ECO:0000313" key="1">
    <source>
        <dbReference type="EMBL" id="RYU96611.1"/>
    </source>
</evidence>